<dbReference type="InterPro" id="IPR010982">
    <property type="entry name" value="Lambda_DNA-bd_dom_sf"/>
</dbReference>
<dbReference type="SUPFAM" id="SSF47413">
    <property type="entry name" value="lambda repressor-like DNA-binding domains"/>
    <property type="match status" value="1"/>
</dbReference>
<accession>A0A0D6DZT8</accession>
<dbReference type="CDD" id="cd00093">
    <property type="entry name" value="HTH_XRE"/>
    <property type="match status" value="1"/>
</dbReference>
<dbReference type="AlphaFoldDB" id="A0A0D6DZT8"/>
<reference evidence="3" key="1">
    <citation type="submission" date="2015-01" db="EMBL/GenBank/DDBJ databases">
        <authorList>
            <person name="Andreevskaya M."/>
        </authorList>
    </citation>
    <scope>NUCLEOTIDE SEQUENCE [LARGE SCALE GENOMIC DNA]</scope>
    <source>
        <strain evidence="3">MKFS47</strain>
        <plasmid evidence="3">II</plasmid>
    </source>
</reference>
<dbReference type="Gene3D" id="1.10.260.40">
    <property type="entry name" value="lambda repressor-like DNA-binding domains"/>
    <property type="match status" value="1"/>
</dbReference>
<keyword evidence="2" id="KW-0614">Plasmid</keyword>
<sequence>MVLVFRDKLKKLRGKKTRKVFSEELGMSISNYSLIESGKSNPTIPTLQRIAEVTDTELVVDLIIKNEVETKKEQLELDILNEQ</sequence>
<organism evidence="2 3">
    <name type="scientific">Pseudolactococcus piscium MKFS47</name>
    <dbReference type="NCBI Taxonomy" id="297352"/>
    <lineage>
        <taxon>Bacteria</taxon>
        <taxon>Bacillati</taxon>
        <taxon>Bacillota</taxon>
        <taxon>Bacilli</taxon>
        <taxon>Lactobacillales</taxon>
        <taxon>Streptococcaceae</taxon>
        <taxon>Pseudolactococcus</taxon>
    </lineage>
</organism>
<dbReference type="Pfam" id="PF01381">
    <property type="entry name" value="HTH_3"/>
    <property type="match status" value="1"/>
</dbReference>
<dbReference type="InterPro" id="IPR001387">
    <property type="entry name" value="Cro/C1-type_HTH"/>
</dbReference>
<dbReference type="EMBL" id="LN774770">
    <property type="protein sequence ID" value="CEN29505.1"/>
    <property type="molecule type" value="Genomic_DNA"/>
</dbReference>
<dbReference type="KEGG" id="lpk:LACPI_2305"/>
<dbReference type="PROSITE" id="PS50943">
    <property type="entry name" value="HTH_CROC1"/>
    <property type="match status" value="1"/>
</dbReference>
<protein>
    <submittedName>
        <fullName evidence="2">Plasmid copy control protein CopR</fullName>
    </submittedName>
</protein>
<feature type="domain" description="HTH cro/C1-type" evidence="1">
    <location>
        <begin position="9"/>
        <end position="62"/>
    </location>
</feature>
<evidence type="ECO:0000313" key="2">
    <source>
        <dbReference type="EMBL" id="CEN29505.1"/>
    </source>
</evidence>
<dbReference type="Proteomes" id="UP000033166">
    <property type="component" value="Plasmid II"/>
</dbReference>
<dbReference type="SMART" id="SM00530">
    <property type="entry name" value="HTH_XRE"/>
    <property type="match status" value="1"/>
</dbReference>
<evidence type="ECO:0000313" key="3">
    <source>
        <dbReference type="Proteomes" id="UP000033166"/>
    </source>
</evidence>
<proteinExistence type="predicted"/>
<dbReference type="GO" id="GO:0003677">
    <property type="term" value="F:DNA binding"/>
    <property type="evidence" value="ECO:0007669"/>
    <property type="project" value="InterPro"/>
</dbReference>
<evidence type="ECO:0000259" key="1">
    <source>
        <dbReference type="PROSITE" id="PS50943"/>
    </source>
</evidence>
<gene>
    <name evidence="2" type="primary">copR</name>
    <name evidence="2" type="ORF">LACPI_2305</name>
</gene>
<name>A0A0D6DZT8_9LACT</name>
<dbReference type="HOGENOM" id="CLU_175416_0_0_9"/>
<geneLocation type="plasmid" evidence="2 3">
    <name>II</name>
</geneLocation>